<dbReference type="Pfam" id="PF12313">
    <property type="entry name" value="NPR1_like_C"/>
    <property type="match status" value="2"/>
</dbReference>
<evidence type="ECO:0000313" key="4">
    <source>
        <dbReference type="EMBL" id="CAA6673909.1"/>
    </source>
</evidence>
<dbReference type="PANTHER" id="PTHR46475">
    <property type="entry name" value="REGULATORY PROTEIN NPR3"/>
    <property type="match status" value="1"/>
</dbReference>
<dbReference type="PANTHER" id="PTHR46475:SF2">
    <property type="entry name" value="REGULATORY PROTEIN NPR3"/>
    <property type="match status" value="1"/>
</dbReference>
<reference evidence="5" key="1">
    <citation type="journal article" date="2020" name="Sci. Rep.">
        <title>Chromosome-scale genome assembly for the duckweed Spirodela intermedia, integrating cytogenetic maps, PacBio and Oxford Nanopore libraries.</title>
        <authorList>
            <person name="Hoang P.T.N."/>
            <person name="Fiebig A."/>
            <person name="Novak P."/>
            <person name="Macas J."/>
            <person name="Cao H.X."/>
            <person name="Stepanenko A."/>
            <person name="Chen G."/>
            <person name="Borisjuk N."/>
            <person name="Scholz U."/>
            <person name="Schubert I."/>
        </authorList>
    </citation>
    <scope>NUCLEOTIDE SEQUENCE [LARGE SCALE GENOMIC DNA]</scope>
</reference>
<feature type="region of interest" description="Disordered" evidence="2">
    <location>
        <begin position="420"/>
        <end position="471"/>
    </location>
</feature>
<dbReference type="InterPro" id="IPR011333">
    <property type="entry name" value="SKP1/BTB/POZ_sf"/>
</dbReference>
<organism evidence="4 5">
    <name type="scientific">Spirodela intermedia</name>
    <name type="common">Intermediate duckweed</name>
    <dbReference type="NCBI Taxonomy" id="51605"/>
    <lineage>
        <taxon>Eukaryota</taxon>
        <taxon>Viridiplantae</taxon>
        <taxon>Streptophyta</taxon>
        <taxon>Embryophyta</taxon>
        <taxon>Tracheophyta</taxon>
        <taxon>Spermatophyta</taxon>
        <taxon>Magnoliopsida</taxon>
        <taxon>Liliopsida</taxon>
        <taxon>Araceae</taxon>
        <taxon>Lemnoideae</taxon>
        <taxon>Spirodela</taxon>
    </lineage>
</organism>
<keyword evidence="5" id="KW-1185">Reference proteome</keyword>
<dbReference type="Gene3D" id="3.30.710.10">
    <property type="entry name" value="Potassium Channel Kv1.1, Chain A"/>
    <property type="match status" value="1"/>
</dbReference>
<comment type="caution">
    <text evidence="4">The sequence shown here is derived from an EMBL/GenBank/DDBJ whole genome shotgun (WGS) entry which is preliminary data.</text>
</comment>
<dbReference type="InterPro" id="IPR021094">
    <property type="entry name" value="NPR1/NIM1-like_C"/>
</dbReference>
<name>A0ABN7E7S3_SPIIN</name>
<proteinExistence type="predicted"/>
<sequence length="471" mass="52521">MAATFLSLPPLSFTSSYISNGASAHRRAPSPAPSRGAAWRSSLSKLSSNLERLLVSKEFDCSDAEIVVEGRPSHGGAAAAEGKPRYQHERSVPQGNVRVEAFKIFLGYLYTGKLKPSPPRSRPAPMESVLTTPAARHYFAVELMYASSVFQIPELISLLRRRWWRTSSISPGRLHCGLSLLQKHCIQRVSRSDLESTALVKELPPRLWRRSGSSATLRRPTMDRAARHLVAPPLGKDDPEIYRALDSDDVELLLMLLQESSSTLDDANALHYAVAYCDSKVIKEILPLEGVDTAVTICRRLTRAKDYNSKTGHGEETNKDRLCIEVFGAGAQEEPHGQGGGARDVANRADDLHMKLLYLENRDPIMLKERLQTRMEALRRTVELGKRYFPNCSQVVDKFMDDDHRLRMRFHELKEDVRKAFHQGQGESSDQVSLLLHPLPPRRGQRGNPAGESGVDSPAATPLPPQRRQVG</sequence>
<feature type="compositionally biased region" description="Basic and acidic residues" evidence="2">
    <location>
        <begin position="82"/>
        <end position="91"/>
    </location>
</feature>
<dbReference type="InterPro" id="IPR044292">
    <property type="entry name" value="NPR"/>
</dbReference>
<evidence type="ECO:0000256" key="2">
    <source>
        <dbReference type="SAM" id="MobiDB-lite"/>
    </source>
</evidence>
<feature type="domain" description="NPR1/NIM1-like C-terminal" evidence="3">
    <location>
        <begin position="299"/>
        <end position="362"/>
    </location>
</feature>
<feature type="domain" description="NPR1/NIM1-like C-terminal" evidence="3">
    <location>
        <begin position="364"/>
        <end position="428"/>
    </location>
</feature>
<dbReference type="Proteomes" id="UP001189122">
    <property type="component" value="Unassembled WGS sequence"/>
</dbReference>
<feature type="region of interest" description="Disordered" evidence="2">
    <location>
        <begin position="72"/>
        <end position="91"/>
    </location>
</feature>
<evidence type="ECO:0000259" key="3">
    <source>
        <dbReference type="Pfam" id="PF12313"/>
    </source>
</evidence>
<accession>A0ABN7E7S3</accession>
<dbReference type="EMBL" id="CACRZD030000032">
    <property type="protein sequence ID" value="CAA6673909.1"/>
    <property type="molecule type" value="Genomic_DNA"/>
</dbReference>
<gene>
    <name evidence="4" type="ORF">SI7747_UN017639</name>
</gene>
<protein>
    <recommendedName>
        <fullName evidence="3">NPR1/NIM1-like C-terminal domain-containing protein</fullName>
    </recommendedName>
</protein>
<evidence type="ECO:0000256" key="1">
    <source>
        <dbReference type="ARBA" id="ARBA00004906"/>
    </source>
</evidence>
<evidence type="ECO:0000313" key="5">
    <source>
        <dbReference type="Proteomes" id="UP001189122"/>
    </source>
</evidence>
<comment type="pathway">
    <text evidence="1">Protein modification; protein ubiquitination.</text>
</comment>